<dbReference type="AlphaFoldDB" id="X1KRZ9"/>
<accession>X1KRZ9</accession>
<protein>
    <submittedName>
        <fullName evidence="1">Uncharacterized protein</fullName>
    </submittedName>
</protein>
<feature type="non-terminal residue" evidence="1">
    <location>
        <position position="1"/>
    </location>
</feature>
<evidence type="ECO:0000313" key="1">
    <source>
        <dbReference type="EMBL" id="GAH96405.1"/>
    </source>
</evidence>
<reference evidence="1" key="1">
    <citation type="journal article" date="2014" name="Front. Microbiol.">
        <title>High frequency of phylogenetically diverse reductive dehalogenase-homologous genes in deep subseafloor sedimentary metagenomes.</title>
        <authorList>
            <person name="Kawai M."/>
            <person name="Futagami T."/>
            <person name="Toyoda A."/>
            <person name="Takaki Y."/>
            <person name="Nishi S."/>
            <person name="Hori S."/>
            <person name="Arai W."/>
            <person name="Tsubouchi T."/>
            <person name="Morono Y."/>
            <person name="Uchiyama I."/>
            <person name="Ito T."/>
            <person name="Fujiyama A."/>
            <person name="Inagaki F."/>
            <person name="Takami H."/>
        </authorList>
    </citation>
    <scope>NUCLEOTIDE SEQUENCE</scope>
    <source>
        <strain evidence="1">Expedition CK06-06</strain>
    </source>
</reference>
<organism evidence="1">
    <name type="scientific">marine sediment metagenome</name>
    <dbReference type="NCBI Taxonomy" id="412755"/>
    <lineage>
        <taxon>unclassified sequences</taxon>
        <taxon>metagenomes</taxon>
        <taxon>ecological metagenomes</taxon>
    </lineage>
</organism>
<comment type="caution">
    <text evidence="1">The sequence shown here is derived from an EMBL/GenBank/DDBJ whole genome shotgun (WGS) entry which is preliminary data.</text>
</comment>
<gene>
    <name evidence="1" type="ORF">S06H3_01233</name>
</gene>
<dbReference type="EMBL" id="BARV01000296">
    <property type="protein sequence ID" value="GAH96405.1"/>
    <property type="molecule type" value="Genomic_DNA"/>
</dbReference>
<proteinExistence type="predicted"/>
<name>X1KRZ9_9ZZZZ</name>
<sequence>KKADAYFQEEVEDTIGFHLRTGTEIQLSGNVFLSLAIKKTFVKPAGVRRHIYVLDKGEIDLSTFALGVGLSLWF</sequence>